<reference evidence="1" key="1">
    <citation type="journal article" date="2015" name="Nat. Genet.">
        <title>The pineapple genome and the evolution of CAM photosynthesis.</title>
        <authorList>
            <person name="Ming R."/>
            <person name="VanBuren R."/>
            <person name="Wai C.M."/>
            <person name="Tang H."/>
            <person name="Schatz M.C."/>
            <person name="Bowers J.E."/>
            <person name="Lyons E."/>
            <person name="Wang M.L."/>
            <person name="Chen J."/>
            <person name="Biggers E."/>
            <person name="Zhang J."/>
            <person name="Huang L."/>
            <person name="Zhang L."/>
            <person name="Miao W."/>
            <person name="Zhang J."/>
            <person name="Ye Z."/>
            <person name="Miao C."/>
            <person name="Lin Z."/>
            <person name="Wang H."/>
            <person name="Zhou H."/>
            <person name="Yim W.C."/>
            <person name="Priest H.D."/>
            <person name="Zheng C."/>
            <person name="Woodhouse M."/>
            <person name="Edger P.P."/>
            <person name="Guyot R."/>
            <person name="Guo H.B."/>
            <person name="Guo H."/>
            <person name="Zheng G."/>
            <person name="Singh R."/>
            <person name="Sharma A."/>
            <person name="Min X."/>
            <person name="Zheng Y."/>
            <person name="Lee H."/>
            <person name="Gurtowski J."/>
            <person name="Sedlazeck F.J."/>
            <person name="Harkess A."/>
            <person name="McKain M.R."/>
            <person name="Liao Z."/>
            <person name="Fang J."/>
            <person name="Liu J."/>
            <person name="Zhang X."/>
            <person name="Zhang Q."/>
            <person name="Hu W."/>
            <person name="Qin Y."/>
            <person name="Wang K."/>
            <person name="Chen L.Y."/>
            <person name="Shirley N."/>
            <person name="Lin Y.R."/>
            <person name="Liu L.Y."/>
            <person name="Hernandez A.G."/>
            <person name="Wright C.L."/>
            <person name="Bulone V."/>
            <person name="Tuskan G.A."/>
            <person name="Heath K."/>
            <person name="Zee F."/>
            <person name="Moore P.H."/>
            <person name="Sunkar R."/>
            <person name="Leebens-Mack J.H."/>
            <person name="Mockler T."/>
            <person name="Bennetzen J.L."/>
            <person name="Freeling M."/>
            <person name="Sankoff D."/>
            <person name="Paterson A.H."/>
            <person name="Zhu X."/>
            <person name="Yang X."/>
            <person name="Smith J.A."/>
            <person name="Cushman J.C."/>
            <person name="Paull R.E."/>
            <person name="Yu Q."/>
        </authorList>
    </citation>
    <scope>NUCLEOTIDE SEQUENCE [LARGE SCALE GENOMIC DNA]</scope>
    <source>
        <strain evidence="1">cv. F153</strain>
    </source>
</reference>
<protein>
    <submittedName>
        <fullName evidence="2">Cyclin-dependent kinase F-3-like</fullName>
    </submittedName>
</protein>
<reference evidence="2" key="2">
    <citation type="submission" date="2025-08" db="UniProtKB">
        <authorList>
            <consortium name="RefSeq"/>
        </authorList>
    </citation>
    <scope>IDENTIFICATION</scope>
    <source>
        <tissue evidence="2">Leaf</tissue>
    </source>
</reference>
<dbReference type="Gene3D" id="1.10.510.10">
    <property type="entry name" value="Transferase(Phosphotransferase) domain 1"/>
    <property type="match status" value="1"/>
</dbReference>
<evidence type="ECO:0000313" key="2">
    <source>
        <dbReference type="RefSeq" id="XP_020081684.1"/>
    </source>
</evidence>
<dbReference type="AlphaFoldDB" id="A0A6P5EE12"/>
<dbReference type="RefSeq" id="XP_020081684.1">
    <property type="nucleotide sequence ID" value="XM_020226095.1"/>
</dbReference>
<name>A0A6P5EE12_ANACO</name>
<dbReference type="InterPro" id="IPR011009">
    <property type="entry name" value="Kinase-like_dom_sf"/>
</dbReference>
<dbReference type="Proteomes" id="UP000515123">
    <property type="component" value="Unplaced"/>
</dbReference>
<proteinExistence type="predicted"/>
<dbReference type="GeneID" id="109705361"/>
<evidence type="ECO:0000313" key="1">
    <source>
        <dbReference type="Proteomes" id="UP000515123"/>
    </source>
</evidence>
<sequence length="103" mass="11566">MELSCLMNFRFFQIPPANLSEIIPNASLEAIDLIQQLCSWDPQRRPTAEQSLQHPFFHVGAWVPYPLKDPFHPTTSQTGKVLITIGIPGLFLLTYITATGRAT</sequence>
<gene>
    <name evidence="2" type="primary">LOC109705361</name>
</gene>
<dbReference type="SUPFAM" id="SSF56112">
    <property type="entry name" value="Protein kinase-like (PK-like)"/>
    <property type="match status" value="1"/>
</dbReference>
<dbReference type="OrthoDB" id="2158884at2759"/>
<organism evidence="1 2">
    <name type="scientific">Ananas comosus</name>
    <name type="common">Pineapple</name>
    <name type="synonym">Ananas ananas</name>
    <dbReference type="NCBI Taxonomy" id="4615"/>
    <lineage>
        <taxon>Eukaryota</taxon>
        <taxon>Viridiplantae</taxon>
        <taxon>Streptophyta</taxon>
        <taxon>Embryophyta</taxon>
        <taxon>Tracheophyta</taxon>
        <taxon>Spermatophyta</taxon>
        <taxon>Magnoliopsida</taxon>
        <taxon>Liliopsida</taxon>
        <taxon>Poales</taxon>
        <taxon>Bromeliaceae</taxon>
        <taxon>Bromelioideae</taxon>
        <taxon>Ananas</taxon>
    </lineage>
</organism>
<keyword evidence="1" id="KW-1185">Reference proteome</keyword>
<accession>A0A6P5EE12</accession>